<dbReference type="EMBL" id="CP023994">
    <property type="protein sequence ID" value="AWR21679.1"/>
    <property type="molecule type" value="Genomic_DNA"/>
</dbReference>
<keyword evidence="1" id="KW-0812">Transmembrane</keyword>
<evidence type="ECO:0000313" key="2">
    <source>
        <dbReference type="EMBL" id="AWR21679.1"/>
    </source>
</evidence>
<name>A0A2Z3RY33_9MICO</name>
<evidence type="ECO:0000313" key="3">
    <source>
        <dbReference type="Proteomes" id="UP000246894"/>
    </source>
</evidence>
<reference evidence="2 3" key="1">
    <citation type="submission" date="2017-10" db="EMBL/GenBank/DDBJ databases">
        <title>Genome of an Actinobacterium that displays light-enhanced growth.</title>
        <authorList>
            <person name="Maresca J.A."/>
            <person name="Hempel P."/>
            <person name="Shevchenko O."/>
            <person name="Miller K.J."/>
            <person name="Hahn M.W."/>
        </authorList>
    </citation>
    <scope>NUCLEOTIDE SEQUENCE [LARGE SCALE GENOMIC DNA]</scope>
    <source>
        <strain evidence="2 3">MWH-Mo1</strain>
    </source>
</reference>
<organism evidence="2 3">
    <name type="scientific">Aurantimicrobium photophilum</name>
    <dbReference type="NCBI Taxonomy" id="1987356"/>
    <lineage>
        <taxon>Bacteria</taxon>
        <taxon>Bacillati</taxon>
        <taxon>Actinomycetota</taxon>
        <taxon>Actinomycetes</taxon>
        <taxon>Micrococcales</taxon>
        <taxon>Microbacteriaceae</taxon>
        <taxon>Aurantimicrobium</taxon>
    </lineage>
</organism>
<feature type="transmembrane region" description="Helical" evidence="1">
    <location>
        <begin position="33"/>
        <end position="51"/>
    </location>
</feature>
<sequence length="57" mass="6368">MRIVEFIVSFALLVASFWLMGAAFTPEFAGYELVTFTAGIIAFTLSFGLPMRRFLKA</sequence>
<proteinExistence type="predicted"/>
<evidence type="ECO:0000256" key="1">
    <source>
        <dbReference type="SAM" id="Phobius"/>
    </source>
</evidence>
<dbReference type="Proteomes" id="UP000246894">
    <property type="component" value="Chromosome"/>
</dbReference>
<dbReference type="KEGG" id="aum:AURMO_01085"/>
<protein>
    <submittedName>
        <fullName evidence="2">Uncharacterized protein</fullName>
    </submittedName>
</protein>
<dbReference type="AlphaFoldDB" id="A0A2Z3RY33"/>
<dbReference type="RefSeq" id="WP_162532680.1">
    <property type="nucleotide sequence ID" value="NZ_CP023994.1"/>
</dbReference>
<keyword evidence="3" id="KW-1185">Reference proteome</keyword>
<keyword evidence="1" id="KW-0472">Membrane</keyword>
<keyword evidence="1" id="KW-1133">Transmembrane helix</keyword>
<accession>A0A2Z3RY33</accession>
<gene>
    <name evidence="2" type="ORF">AURMO_01085</name>
</gene>